<keyword evidence="1" id="KW-0472">Membrane</keyword>
<feature type="transmembrane region" description="Helical" evidence="1">
    <location>
        <begin position="220"/>
        <end position="241"/>
    </location>
</feature>
<feature type="transmembrane region" description="Helical" evidence="1">
    <location>
        <begin position="74"/>
        <end position="93"/>
    </location>
</feature>
<feature type="transmembrane region" description="Helical" evidence="1">
    <location>
        <begin position="20"/>
        <end position="38"/>
    </location>
</feature>
<accession>A0ABV1CA17</accession>
<comment type="caution">
    <text evidence="2">The sequence shown here is derived from an EMBL/GenBank/DDBJ whole genome shotgun (WGS) entry which is preliminary data.</text>
</comment>
<feature type="transmembrane region" description="Helical" evidence="1">
    <location>
        <begin position="369"/>
        <end position="390"/>
    </location>
</feature>
<keyword evidence="1" id="KW-0812">Transmembrane</keyword>
<reference evidence="2 3" key="1">
    <citation type="submission" date="2024-03" db="EMBL/GenBank/DDBJ databases">
        <title>Human intestinal bacterial collection.</title>
        <authorList>
            <person name="Pauvert C."/>
            <person name="Hitch T.C.A."/>
            <person name="Clavel T."/>
        </authorList>
    </citation>
    <scope>NUCLEOTIDE SEQUENCE [LARGE SCALE GENOMIC DNA]</scope>
    <source>
        <strain evidence="2 3">CLA-AA-H311</strain>
    </source>
</reference>
<feature type="transmembrane region" description="Helical" evidence="1">
    <location>
        <begin position="308"/>
        <end position="329"/>
    </location>
</feature>
<feature type="transmembrane region" description="Helical" evidence="1">
    <location>
        <begin position="341"/>
        <end position="363"/>
    </location>
</feature>
<protein>
    <submittedName>
        <fullName evidence="2">DUF4173 domain-containing protein</fullName>
    </submittedName>
</protein>
<evidence type="ECO:0000313" key="2">
    <source>
        <dbReference type="EMBL" id="MEQ2397515.1"/>
    </source>
</evidence>
<dbReference type="Pfam" id="PF13687">
    <property type="entry name" value="DUF4153"/>
    <property type="match status" value="1"/>
</dbReference>
<keyword evidence="3" id="KW-1185">Reference proteome</keyword>
<feature type="transmembrane region" description="Helical" evidence="1">
    <location>
        <begin position="44"/>
        <end position="67"/>
    </location>
</feature>
<gene>
    <name evidence="2" type="ORF">WMO36_06515</name>
</gene>
<feature type="transmembrane region" description="Helical" evidence="1">
    <location>
        <begin position="262"/>
        <end position="288"/>
    </location>
</feature>
<proteinExistence type="predicted"/>
<evidence type="ECO:0000313" key="3">
    <source>
        <dbReference type="Proteomes" id="UP001462554"/>
    </source>
</evidence>
<dbReference type="InterPro" id="IPR025291">
    <property type="entry name" value="DUF4153"/>
</dbReference>
<feature type="transmembrane region" description="Helical" evidence="1">
    <location>
        <begin position="397"/>
        <end position="416"/>
    </location>
</feature>
<keyword evidence="1" id="KW-1133">Transmembrane helix</keyword>
<name>A0ABV1CA17_9BIFI</name>
<dbReference type="EMBL" id="JBBMFR010000007">
    <property type="protein sequence ID" value="MEQ2397515.1"/>
    <property type="molecule type" value="Genomic_DNA"/>
</dbReference>
<sequence>MAKPKITQEEIAQRPLGKRAVITIGAAFLITFAFDRLICSIPPTWLIGYELPVFWIICTLTVTALHWKTARKQVLVWLALGSIVAIGVWNILAQSTWYYSGNDEYALTTQFVQPALLMLHCQLVNGRYDVRRPLQVVWNWFTGWLQQPFIHIRDFAEPFSVIFARFAVASRQRSKVREIGIALLISIPLLLTIIPLLVGADQIVQYEVLNVLRDFNPMALILHIMFIVLPWPLLFSLLISIDTEPTSTPPKQRFSLSSITAFVVLAVTLMVYALFCAVQVRFLFAGLLTDGSIALPDGLTYSEYARSGFFQLLAVTAINVTLFGLAITLAPRTRTLNITLVALLALTTIILTSAALRLGLYINAYGLTWLRYLSASFIALLATVILLCLIRLKTQRLPLTATVAVLFIVWYVALGFSSPNRICEIYNAAHGIADAVAATPYQPMV</sequence>
<dbReference type="RefSeq" id="WP_349077176.1">
    <property type="nucleotide sequence ID" value="NZ_JBBMFR010000007.1"/>
</dbReference>
<feature type="transmembrane region" description="Helical" evidence="1">
    <location>
        <begin position="179"/>
        <end position="200"/>
    </location>
</feature>
<organism evidence="2 3">
    <name type="scientific">Bifidobacterium hominis</name>
    <dbReference type="NCBI Taxonomy" id="3133177"/>
    <lineage>
        <taxon>Bacteria</taxon>
        <taxon>Bacillati</taxon>
        <taxon>Actinomycetota</taxon>
        <taxon>Actinomycetes</taxon>
        <taxon>Bifidobacteriales</taxon>
        <taxon>Bifidobacteriaceae</taxon>
        <taxon>Bifidobacterium</taxon>
    </lineage>
</organism>
<evidence type="ECO:0000256" key="1">
    <source>
        <dbReference type="SAM" id="Phobius"/>
    </source>
</evidence>
<dbReference type="Proteomes" id="UP001462554">
    <property type="component" value="Unassembled WGS sequence"/>
</dbReference>